<evidence type="ECO:0000313" key="2">
    <source>
        <dbReference type="Proteomes" id="UP000799754"/>
    </source>
</evidence>
<dbReference type="EMBL" id="MU006708">
    <property type="protein sequence ID" value="KAF2629936.1"/>
    <property type="molecule type" value="Genomic_DNA"/>
</dbReference>
<name>A0ACB6S728_9PLEO</name>
<reference evidence="1" key="1">
    <citation type="journal article" date="2020" name="Stud. Mycol.">
        <title>101 Dothideomycetes genomes: a test case for predicting lifestyles and emergence of pathogens.</title>
        <authorList>
            <person name="Haridas S."/>
            <person name="Albert R."/>
            <person name="Binder M."/>
            <person name="Bloem J."/>
            <person name="Labutti K."/>
            <person name="Salamov A."/>
            <person name="Andreopoulos B."/>
            <person name="Baker S."/>
            <person name="Barry K."/>
            <person name="Bills G."/>
            <person name="Bluhm B."/>
            <person name="Cannon C."/>
            <person name="Castanera R."/>
            <person name="Culley D."/>
            <person name="Daum C."/>
            <person name="Ezra D."/>
            <person name="Gonzalez J."/>
            <person name="Henrissat B."/>
            <person name="Kuo A."/>
            <person name="Liang C."/>
            <person name="Lipzen A."/>
            <person name="Lutzoni F."/>
            <person name="Magnuson J."/>
            <person name="Mondo S."/>
            <person name="Nolan M."/>
            <person name="Ohm R."/>
            <person name="Pangilinan J."/>
            <person name="Park H.-J."/>
            <person name="Ramirez L."/>
            <person name="Alfaro M."/>
            <person name="Sun H."/>
            <person name="Tritt A."/>
            <person name="Yoshinaga Y."/>
            <person name="Zwiers L.-H."/>
            <person name="Turgeon B."/>
            <person name="Goodwin S."/>
            <person name="Spatafora J."/>
            <person name="Crous P."/>
            <person name="Grigoriev I."/>
        </authorList>
    </citation>
    <scope>NUCLEOTIDE SEQUENCE</scope>
    <source>
        <strain evidence="1">CBS 525.71</strain>
    </source>
</reference>
<proteinExistence type="predicted"/>
<comment type="caution">
    <text evidence="1">The sequence shown here is derived from an EMBL/GenBank/DDBJ whole genome shotgun (WGS) entry which is preliminary data.</text>
</comment>
<accession>A0ACB6S728</accession>
<gene>
    <name evidence="1" type="ORF">BU25DRAFT_261678</name>
</gene>
<dbReference type="Proteomes" id="UP000799754">
    <property type="component" value="Unassembled WGS sequence"/>
</dbReference>
<organism evidence="1 2">
    <name type="scientific">Macroventuria anomochaeta</name>
    <dbReference type="NCBI Taxonomy" id="301207"/>
    <lineage>
        <taxon>Eukaryota</taxon>
        <taxon>Fungi</taxon>
        <taxon>Dikarya</taxon>
        <taxon>Ascomycota</taxon>
        <taxon>Pezizomycotina</taxon>
        <taxon>Dothideomycetes</taxon>
        <taxon>Pleosporomycetidae</taxon>
        <taxon>Pleosporales</taxon>
        <taxon>Pleosporineae</taxon>
        <taxon>Didymellaceae</taxon>
        <taxon>Macroventuria</taxon>
    </lineage>
</organism>
<keyword evidence="2" id="KW-1185">Reference proteome</keyword>
<protein>
    <submittedName>
        <fullName evidence="1">Uncharacterized protein</fullName>
    </submittedName>
</protein>
<evidence type="ECO:0000313" key="1">
    <source>
        <dbReference type="EMBL" id="KAF2629936.1"/>
    </source>
</evidence>
<sequence>MSTIVLTLRSCVGFFVTNPLANSSAAVTDFRQKEHYKLVQPEDAGRLGLSCVVSRAERLGRLYDGSELPRGSELAFCSKGRKGPFKSAAESPGVVAVTARGVKLRAWVSVLCTDD</sequence>